<protein>
    <submittedName>
        <fullName evidence="1">Uncharacterized protein</fullName>
    </submittedName>
</protein>
<proteinExistence type="predicted"/>
<sequence length="212" mass="24077">MSYFMWTQHWPITELRQVDRDARKIVTDGGGKHPCGTTSLLYLPRDKGGRGLRSVETEYKETKVKAAVKLYQNRDLAMKMVREFEKQAESKGYQSITKEAGKYAEEYSPQLQLNYPDPVCVTEEGEKTEILTPSNASGGAWRTCPTHAIAGMFEIYEQLLPTGLYAIHKTQVSPTSDPTAGYAVQHQRAWLMYSLLVLCWPKQSTWQGTTQF</sequence>
<evidence type="ECO:0000313" key="1">
    <source>
        <dbReference type="EMBL" id="CAH3044040.1"/>
    </source>
</evidence>
<keyword evidence="2" id="KW-1185">Reference proteome</keyword>
<name>A0AAU9W053_9CNID</name>
<evidence type="ECO:0000313" key="2">
    <source>
        <dbReference type="Proteomes" id="UP001159428"/>
    </source>
</evidence>
<dbReference type="EMBL" id="CALNXJ010000007">
    <property type="protein sequence ID" value="CAH3044040.1"/>
    <property type="molecule type" value="Genomic_DNA"/>
</dbReference>
<reference evidence="1 2" key="1">
    <citation type="submission" date="2022-05" db="EMBL/GenBank/DDBJ databases">
        <authorList>
            <consortium name="Genoscope - CEA"/>
            <person name="William W."/>
        </authorList>
    </citation>
    <scope>NUCLEOTIDE SEQUENCE [LARGE SCALE GENOMIC DNA]</scope>
</reference>
<organism evidence="1 2">
    <name type="scientific">Pocillopora meandrina</name>
    <dbReference type="NCBI Taxonomy" id="46732"/>
    <lineage>
        <taxon>Eukaryota</taxon>
        <taxon>Metazoa</taxon>
        <taxon>Cnidaria</taxon>
        <taxon>Anthozoa</taxon>
        <taxon>Hexacorallia</taxon>
        <taxon>Scleractinia</taxon>
        <taxon>Astrocoeniina</taxon>
        <taxon>Pocilloporidae</taxon>
        <taxon>Pocillopora</taxon>
    </lineage>
</organism>
<dbReference type="AlphaFoldDB" id="A0AAU9W053"/>
<gene>
    <name evidence="1" type="ORF">PMEA_00030859</name>
</gene>
<dbReference type="Proteomes" id="UP001159428">
    <property type="component" value="Unassembled WGS sequence"/>
</dbReference>
<accession>A0AAU9W053</accession>
<comment type="caution">
    <text evidence="1">The sequence shown here is derived from an EMBL/GenBank/DDBJ whole genome shotgun (WGS) entry which is preliminary data.</text>
</comment>